<reference evidence="1" key="1">
    <citation type="submission" date="2025-08" db="UniProtKB">
        <authorList>
            <consortium name="Ensembl"/>
        </authorList>
    </citation>
    <scope>IDENTIFICATION</scope>
</reference>
<dbReference type="GO" id="GO:0016567">
    <property type="term" value="P:protein ubiquitination"/>
    <property type="evidence" value="ECO:0007669"/>
    <property type="project" value="InterPro"/>
</dbReference>
<evidence type="ECO:0000313" key="2">
    <source>
        <dbReference type="Proteomes" id="UP000694426"/>
    </source>
</evidence>
<dbReference type="Proteomes" id="UP000694426">
    <property type="component" value="Unplaced"/>
</dbReference>
<reference evidence="1" key="2">
    <citation type="submission" date="2025-09" db="UniProtKB">
        <authorList>
            <consortium name="Ensembl"/>
        </authorList>
    </citation>
    <scope>IDENTIFICATION</scope>
</reference>
<keyword evidence="2" id="KW-1185">Reference proteome</keyword>
<dbReference type="PANTHER" id="PTHR14815:SF2">
    <property type="entry name" value="DDB1- AND CUL4-ASSOCIATED FACTOR 17"/>
    <property type="match status" value="1"/>
</dbReference>
<evidence type="ECO:0000313" key="1">
    <source>
        <dbReference type="Ensembl" id="ENSABRP00000027872.1"/>
    </source>
</evidence>
<protein>
    <submittedName>
        <fullName evidence="1">DDB1 and CUL4 associated factor 17</fullName>
    </submittedName>
</protein>
<dbReference type="AlphaFoldDB" id="A0A8B9D0J3"/>
<dbReference type="InterPro" id="IPR031620">
    <property type="entry name" value="DCAF17"/>
</dbReference>
<organism evidence="1 2">
    <name type="scientific">Anser brachyrhynchus</name>
    <name type="common">Pink-footed goose</name>
    <dbReference type="NCBI Taxonomy" id="132585"/>
    <lineage>
        <taxon>Eukaryota</taxon>
        <taxon>Metazoa</taxon>
        <taxon>Chordata</taxon>
        <taxon>Craniata</taxon>
        <taxon>Vertebrata</taxon>
        <taxon>Euteleostomi</taxon>
        <taxon>Archelosauria</taxon>
        <taxon>Archosauria</taxon>
        <taxon>Dinosauria</taxon>
        <taxon>Saurischia</taxon>
        <taxon>Theropoda</taxon>
        <taxon>Coelurosauria</taxon>
        <taxon>Aves</taxon>
        <taxon>Neognathae</taxon>
        <taxon>Galloanserae</taxon>
        <taxon>Anseriformes</taxon>
        <taxon>Anatidae</taxon>
        <taxon>Anserinae</taxon>
        <taxon>Anser</taxon>
    </lineage>
</organism>
<dbReference type="GO" id="GO:0080008">
    <property type="term" value="C:Cul4-RING E3 ubiquitin ligase complex"/>
    <property type="evidence" value="ECO:0007669"/>
    <property type="project" value="TreeGrafter"/>
</dbReference>
<gene>
    <name evidence="1" type="primary">DCAF17</name>
</gene>
<dbReference type="PANTHER" id="PTHR14815">
    <property type="entry name" value="DDB1- AND CUL4-ASSOCIATED FACTOR 17"/>
    <property type="match status" value="1"/>
</dbReference>
<accession>A0A8B9D0J3</accession>
<proteinExistence type="predicted"/>
<dbReference type="Pfam" id="PF15802">
    <property type="entry name" value="DCAF17"/>
    <property type="match status" value="1"/>
</dbReference>
<sequence>MRPAGGRRAAPRAPNACRLLGRRAHGFYARDAGVALRTNMGLLRSLICQESTTFKNVWTTHSASPIAYERGRIYLDNYQCCISRSVHCSDVLLSYSMNCCRGTAQKPLGTGQDRGCEVLLTPVLVLAPSTCEGSSRDWENCVAKLWSEQY</sequence>
<dbReference type="GeneTree" id="ENSGT00390000012728"/>
<dbReference type="Ensembl" id="ENSABRT00000038903.1">
    <property type="protein sequence ID" value="ENSABRP00000027872.1"/>
    <property type="gene ID" value="ENSABRG00000023189.1"/>
</dbReference>
<name>A0A8B9D0J3_9AVES</name>